<dbReference type="GO" id="GO:0005737">
    <property type="term" value="C:cytoplasm"/>
    <property type="evidence" value="ECO:0007669"/>
    <property type="project" value="TreeGrafter"/>
</dbReference>
<dbReference type="InterPro" id="IPR024079">
    <property type="entry name" value="MetalloPept_cat_dom_sf"/>
</dbReference>
<dbReference type="GO" id="GO:0008237">
    <property type="term" value="F:metallopeptidase activity"/>
    <property type="evidence" value="ECO:0007669"/>
    <property type="project" value="InterPro"/>
</dbReference>
<dbReference type="InterPro" id="IPR051436">
    <property type="entry name" value="Autophagy-related_EPG5"/>
</dbReference>
<evidence type="ECO:0000313" key="3">
    <source>
        <dbReference type="EMBL" id="KAJ9586866.1"/>
    </source>
</evidence>
<dbReference type="AlphaFoldDB" id="A0AAD7ZUB5"/>
<dbReference type="CDD" id="cd00048">
    <property type="entry name" value="DSRM_SF"/>
    <property type="match status" value="1"/>
</dbReference>
<dbReference type="Pfam" id="PF14954">
    <property type="entry name" value="LIX1"/>
    <property type="match status" value="1"/>
</dbReference>
<comment type="caution">
    <text evidence="3">The sequence shown here is derived from an EMBL/GenBank/DDBJ whole genome shotgun (WGS) entry which is preliminary data.</text>
</comment>
<evidence type="ECO:0000256" key="2">
    <source>
        <dbReference type="SAM" id="Coils"/>
    </source>
</evidence>
<dbReference type="SUPFAM" id="SSF55486">
    <property type="entry name" value="Metalloproteases ('zincins'), catalytic domain"/>
    <property type="match status" value="1"/>
</dbReference>
<dbReference type="SUPFAM" id="SSF54768">
    <property type="entry name" value="dsRNA-binding domain-like"/>
    <property type="match status" value="1"/>
</dbReference>
<gene>
    <name evidence="3" type="ORF">L9F63_019548</name>
</gene>
<dbReference type="EMBL" id="JASPKZ010006830">
    <property type="protein sequence ID" value="KAJ9586866.1"/>
    <property type="molecule type" value="Genomic_DNA"/>
</dbReference>
<name>A0AAD7ZUB5_DIPPU</name>
<feature type="non-terminal residue" evidence="3">
    <location>
        <position position="1"/>
    </location>
</feature>
<dbReference type="Proteomes" id="UP001233999">
    <property type="component" value="Unassembled WGS sequence"/>
</dbReference>
<feature type="coiled-coil region" evidence="2">
    <location>
        <begin position="210"/>
        <end position="237"/>
    </location>
</feature>
<dbReference type="Gene3D" id="3.40.390.10">
    <property type="entry name" value="Collagenase (Catalytic Domain)"/>
    <property type="match status" value="1"/>
</dbReference>
<dbReference type="PANTHER" id="PTHR31139:SF6">
    <property type="entry name" value="PROTEIN LIMB EXPRESSION 1 HOMOLOG"/>
    <property type="match status" value="1"/>
</dbReference>
<keyword evidence="4" id="KW-1185">Reference proteome</keyword>
<comment type="similarity">
    <text evidence="1">Belongs to the LIX1 family.</text>
</comment>
<keyword evidence="2" id="KW-0175">Coiled coil</keyword>
<accession>A0AAD7ZUB5</accession>
<proteinExistence type="inferred from homology"/>
<dbReference type="InterPro" id="IPR029270">
    <property type="entry name" value="LIX1"/>
</dbReference>
<reference evidence="3" key="1">
    <citation type="journal article" date="2023" name="IScience">
        <title>Live-bearing cockroach genome reveals convergent evolutionary mechanisms linked to viviparity in insects and beyond.</title>
        <authorList>
            <person name="Fouks B."/>
            <person name="Harrison M.C."/>
            <person name="Mikhailova A.A."/>
            <person name="Marchal E."/>
            <person name="English S."/>
            <person name="Carruthers M."/>
            <person name="Jennings E.C."/>
            <person name="Chiamaka E.L."/>
            <person name="Frigard R.A."/>
            <person name="Pippel M."/>
            <person name="Attardo G.M."/>
            <person name="Benoit J.B."/>
            <person name="Bornberg-Bauer E."/>
            <person name="Tobe S.S."/>
        </authorList>
    </citation>
    <scope>NUCLEOTIDE SEQUENCE</scope>
    <source>
        <strain evidence="3">Stay&amp;Tobe</strain>
    </source>
</reference>
<sequence>MVLSDLPWVRPSSAHSEYQHDDYSMRVNVVEALQEFWQMKQARGADLRNGALVIYESVPSSSPPYICYVTLPGGSCFGSFQNCPTKAEARRSAAKIALMNSVFNEHPSRRISDEFIEKAVNEARASFKGELEEADNPKTGIGAFRFMLEANKGRTMLEFQELMTVFQLLHWNGSLKAMRERQCSRQEVVAHYSNRALDDDMRSQMALDWIAREQENAGALGRELNQAERELEAARLAGRELRFPKEKKDILMLAHTQIAGLDCNKEHFRNIKNVSNSDKNEPNQNYLFTAFIRVVHHILPVSLKLRPNKNLLAPTFTVYKQIDDDWREPLFLQNRNCHYMQHGAGVVAALSNCNHPHTMNGFVLVDNSTLLIQPVTSEPDNYAEQGVPHVVQRVPGASVHAVPDVLMPVATDLQNIFQDDVKPIYKRATKQPTVELGLFFDAAAYQIFSPYFNGDDAKLRDMILAYMNGVQALYHHPSLGQPLDLVLVRLDLLKHQPSDLPHYNGERGKLLDSFCNYNAMHNPKEDSKPDHWDIGLYISGLDFFAYENGRKSGVTM</sequence>
<organism evidence="3 4">
    <name type="scientific">Diploptera punctata</name>
    <name type="common">Pacific beetle cockroach</name>
    <dbReference type="NCBI Taxonomy" id="6984"/>
    <lineage>
        <taxon>Eukaryota</taxon>
        <taxon>Metazoa</taxon>
        <taxon>Ecdysozoa</taxon>
        <taxon>Arthropoda</taxon>
        <taxon>Hexapoda</taxon>
        <taxon>Insecta</taxon>
        <taxon>Pterygota</taxon>
        <taxon>Neoptera</taxon>
        <taxon>Polyneoptera</taxon>
        <taxon>Dictyoptera</taxon>
        <taxon>Blattodea</taxon>
        <taxon>Blaberoidea</taxon>
        <taxon>Blaberidae</taxon>
        <taxon>Diplopterinae</taxon>
        <taxon>Diploptera</taxon>
    </lineage>
</organism>
<reference evidence="3" key="2">
    <citation type="submission" date="2023-05" db="EMBL/GenBank/DDBJ databases">
        <authorList>
            <person name="Fouks B."/>
        </authorList>
    </citation>
    <scope>NUCLEOTIDE SEQUENCE</scope>
    <source>
        <strain evidence="3">Stay&amp;Tobe</strain>
        <tissue evidence="3">Testes</tissue>
    </source>
</reference>
<dbReference type="GO" id="GO:0097352">
    <property type="term" value="P:autophagosome maturation"/>
    <property type="evidence" value="ECO:0007669"/>
    <property type="project" value="TreeGrafter"/>
</dbReference>
<dbReference type="PANTHER" id="PTHR31139">
    <property type="entry name" value="ECTOPIC P GRANULES PROTEIN 5 HOMOLOG"/>
    <property type="match status" value="1"/>
</dbReference>
<protein>
    <submittedName>
        <fullName evidence="3">Uncharacterized protein</fullName>
    </submittedName>
</protein>
<evidence type="ECO:0000256" key="1">
    <source>
        <dbReference type="ARBA" id="ARBA00007468"/>
    </source>
</evidence>
<evidence type="ECO:0000313" key="4">
    <source>
        <dbReference type="Proteomes" id="UP001233999"/>
    </source>
</evidence>